<protein>
    <submittedName>
        <fullName evidence="1">Spop protein</fullName>
    </submittedName>
</protein>
<dbReference type="EMBL" id="CAJNIZ010003370">
    <property type="protein sequence ID" value="CAE7221782.1"/>
    <property type="molecule type" value="Genomic_DNA"/>
</dbReference>
<reference evidence="1" key="1">
    <citation type="submission" date="2021-02" db="EMBL/GenBank/DDBJ databases">
        <authorList>
            <person name="Dougan E. K."/>
            <person name="Rhodes N."/>
            <person name="Thang M."/>
            <person name="Chan C."/>
        </authorList>
    </citation>
    <scope>NUCLEOTIDE SEQUENCE</scope>
</reference>
<name>A0A812K6G3_SYMPI</name>
<dbReference type="Proteomes" id="UP000649617">
    <property type="component" value="Unassembled WGS sequence"/>
</dbReference>
<evidence type="ECO:0000313" key="1">
    <source>
        <dbReference type="EMBL" id="CAE7221782.1"/>
    </source>
</evidence>
<keyword evidence="2" id="KW-1185">Reference proteome</keyword>
<organism evidence="1 2">
    <name type="scientific">Symbiodinium pilosum</name>
    <name type="common">Dinoflagellate</name>
    <dbReference type="NCBI Taxonomy" id="2952"/>
    <lineage>
        <taxon>Eukaryota</taxon>
        <taxon>Sar</taxon>
        <taxon>Alveolata</taxon>
        <taxon>Dinophyceae</taxon>
        <taxon>Suessiales</taxon>
        <taxon>Symbiodiniaceae</taxon>
        <taxon>Symbiodinium</taxon>
    </lineage>
</organism>
<proteinExistence type="predicted"/>
<accession>A0A812K6G3</accession>
<gene>
    <name evidence="1" type="primary">spop</name>
    <name evidence="1" type="ORF">SPIL2461_LOCUS2956</name>
</gene>
<dbReference type="OrthoDB" id="6359816at2759"/>
<comment type="caution">
    <text evidence="1">The sequence shown here is derived from an EMBL/GenBank/DDBJ whole genome shotgun (WGS) entry which is preliminary data.</text>
</comment>
<dbReference type="AlphaFoldDB" id="A0A812K6G3"/>
<sequence length="239" mass="26525">MGVRGLLSYVLRHADAMSQRVDLAQEAQYYGRNGVTLLVDVLDFCAWFLPEVDRAAKGWESDSTFQVYGSDFAQHDEALCELIFALRHAGKGLGIYLEFFMDPPRGCGLLDAATSAWTEEAKRRCSQGLEAAKAVRQWCRGERNDLPNITEAAEFVIGAERGALRRFSTSRNVLWDPEGVAQSGHMFGALYRTTSIGRYAKECFSVAYTSSDVIAEYLRLGHPPKEEDLKAPCRVSAPG</sequence>
<evidence type="ECO:0000313" key="2">
    <source>
        <dbReference type="Proteomes" id="UP000649617"/>
    </source>
</evidence>